<keyword evidence="6" id="KW-0269">Exonuclease</keyword>
<feature type="domain" description="UvrD-like helicase C-terminal" evidence="11">
    <location>
        <begin position="37"/>
        <end position="126"/>
    </location>
</feature>
<dbReference type="GO" id="GO:0000725">
    <property type="term" value="P:recombinational repair"/>
    <property type="evidence" value="ECO:0007669"/>
    <property type="project" value="TreeGrafter"/>
</dbReference>
<keyword evidence="1" id="KW-0540">Nuclease</keyword>
<keyword evidence="2" id="KW-0547">Nucleotide-binding</keyword>
<proteinExistence type="predicted"/>
<dbReference type="SUPFAM" id="SSF52540">
    <property type="entry name" value="P-loop containing nucleoside triphosphate hydrolases"/>
    <property type="match status" value="1"/>
</dbReference>
<protein>
    <submittedName>
        <fullName evidence="12">Uncharacterized protein</fullName>
    </submittedName>
</protein>
<sequence>HRLGDGDKPKRQLKTTDFIATLEAYRQADLTIPINGETTLEESGPQQKLVNLMTAHQSKGLEFEYVFITNLNDNIWGSSRGPANRRLSLPKNLPIMPAGDSDDERLRLLYVAMTRGRSCLQMTYHRRLEPSGKISNLAAYLAVTQINHAPQSEDAAEPPPAEAVKIARQDWLSELVSPPLSSLPEQLNGLMQNYSLSATHLESFLNLPSGGPKEFLLRHLLKFPKAPTPELAFGIAVHAALKEAHLHLSSTGRRLPKAKVIEAFQANLAQCALPPEELAGMSKTGAQLLGQYLDKRYSRFTPEQLAERDFSSGQNSHLGGARLTGKIDVMEADRAAKIIKIIDYKTGKPLISWQAAGVNDKLKLHFYRLQLMFYKLLVESSRDFTGYTVDQAAIEFIRPDAAGRAICLTYAYNDQEYEQFKKLLLAVWRRIIAQDWPDTSAYKSSFSGVLAFEKDLTA</sequence>
<name>A0A4V1J7K7_9BACT</name>
<evidence type="ECO:0000256" key="9">
    <source>
        <dbReference type="ARBA" id="ARBA00023204"/>
    </source>
</evidence>
<evidence type="ECO:0000313" key="13">
    <source>
        <dbReference type="Proteomes" id="UP000289269"/>
    </source>
</evidence>
<organism evidence="12 13">
    <name type="scientific">Candidatus Chaera renei</name>
    <dbReference type="NCBI Taxonomy" id="2506947"/>
    <lineage>
        <taxon>Bacteria</taxon>
        <taxon>Candidatus Saccharimonadota</taxon>
        <taxon>Candidatus Saccharimonadia</taxon>
        <taxon>Candidatus Saccharimonadales</taxon>
        <taxon>Candidatus Saccharimonadaceae</taxon>
        <taxon>Candidatus Chaera</taxon>
    </lineage>
</organism>
<evidence type="ECO:0000256" key="7">
    <source>
        <dbReference type="ARBA" id="ARBA00022840"/>
    </source>
</evidence>
<dbReference type="Gene3D" id="3.40.50.300">
    <property type="entry name" value="P-loop containing nucleotide triphosphate hydrolases"/>
    <property type="match status" value="1"/>
</dbReference>
<keyword evidence="4" id="KW-0378">Hydrolase</keyword>
<keyword evidence="8" id="KW-0238">DNA-binding</keyword>
<evidence type="ECO:0000259" key="10">
    <source>
        <dbReference type="Pfam" id="PF12705"/>
    </source>
</evidence>
<dbReference type="GO" id="GO:0043138">
    <property type="term" value="F:3'-5' DNA helicase activity"/>
    <property type="evidence" value="ECO:0007669"/>
    <property type="project" value="TreeGrafter"/>
</dbReference>
<dbReference type="InterPro" id="IPR011604">
    <property type="entry name" value="PDDEXK-like_dom_sf"/>
</dbReference>
<evidence type="ECO:0000259" key="11">
    <source>
        <dbReference type="Pfam" id="PF13361"/>
    </source>
</evidence>
<feature type="domain" description="PD-(D/E)XK endonuclease-like" evidence="10">
    <location>
        <begin position="196"/>
        <end position="439"/>
    </location>
</feature>
<reference evidence="12" key="1">
    <citation type="submission" date="2019-01" db="EMBL/GenBank/DDBJ databases">
        <title>Genomic signatures and co-occurrence patterns of the ultra-small Saccharimodia (Patescibacteria phylum) suggest a symbiotic lifestyle.</title>
        <authorList>
            <person name="Lemos L."/>
            <person name="Medeiros J."/>
            <person name="Andreote F."/>
            <person name="Fernandes G."/>
            <person name="Varani A."/>
            <person name="Oliveira G."/>
            <person name="Pylro V."/>
        </authorList>
    </citation>
    <scope>NUCLEOTIDE SEQUENCE [LARGE SCALE GENOMIC DNA]</scope>
    <source>
        <strain evidence="12">AMD01</strain>
    </source>
</reference>
<dbReference type="EMBL" id="SCKW01000019">
    <property type="protein sequence ID" value="RWZ79113.1"/>
    <property type="molecule type" value="Genomic_DNA"/>
</dbReference>
<evidence type="ECO:0000256" key="8">
    <source>
        <dbReference type="ARBA" id="ARBA00023125"/>
    </source>
</evidence>
<feature type="non-terminal residue" evidence="12">
    <location>
        <position position="1"/>
    </location>
</feature>
<gene>
    <name evidence="12" type="ORF">EOT04_02165</name>
</gene>
<dbReference type="PANTHER" id="PTHR11070:SF2">
    <property type="entry name" value="ATP-DEPENDENT DNA HELICASE SRS2"/>
    <property type="match status" value="1"/>
</dbReference>
<dbReference type="PANTHER" id="PTHR11070">
    <property type="entry name" value="UVRD / RECB / PCRA DNA HELICASE FAMILY MEMBER"/>
    <property type="match status" value="1"/>
</dbReference>
<evidence type="ECO:0000256" key="3">
    <source>
        <dbReference type="ARBA" id="ARBA00022763"/>
    </source>
</evidence>
<dbReference type="Pfam" id="PF13361">
    <property type="entry name" value="UvrD_C"/>
    <property type="match status" value="1"/>
</dbReference>
<dbReference type="Pfam" id="PF12705">
    <property type="entry name" value="PDDEXK_1"/>
    <property type="match status" value="1"/>
</dbReference>
<keyword evidence="7" id="KW-0067">ATP-binding</keyword>
<dbReference type="InterPro" id="IPR038726">
    <property type="entry name" value="PDDEXK_AddAB-type"/>
</dbReference>
<dbReference type="AlphaFoldDB" id="A0A4V1J7K7"/>
<evidence type="ECO:0000256" key="6">
    <source>
        <dbReference type="ARBA" id="ARBA00022839"/>
    </source>
</evidence>
<dbReference type="Gene3D" id="3.90.320.10">
    <property type="match status" value="1"/>
</dbReference>
<keyword evidence="13" id="KW-1185">Reference proteome</keyword>
<dbReference type="InterPro" id="IPR014017">
    <property type="entry name" value="DNA_helicase_UvrD-like_C"/>
</dbReference>
<dbReference type="GO" id="GO:0004527">
    <property type="term" value="F:exonuclease activity"/>
    <property type="evidence" value="ECO:0007669"/>
    <property type="project" value="UniProtKB-KW"/>
</dbReference>
<accession>A0A4V1J7K7</accession>
<dbReference type="InterPro" id="IPR000212">
    <property type="entry name" value="DNA_helicase_UvrD/REP"/>
</dbReference>
<dbReference type="GO" id="GO:0003677">
    <property type="term" value="F:DNA binding"/>
    <property type="evidence" value="ECO:0007669"/>
    <property type="project" value="UniProtKB-KW"/>
</dbReference>
<evidence type="ECO:0000313" key="12">
    <source>
        <dbReference type="EMBL" id="RWZ79113.1"/>
    </source>
</evidence>
<dbReference type="Gene3D" id="1.10.486.10">
    <property type="entry name" value="PCRA, domain 4"/>
    <property type="match status" value="1"/>
</dbReference>
<dbReference type="Proteomes" id="UP000289269">
    <property type="component" value="Unassembled WGS sequence"/>
</dbReference>
<keyword evidence="3" id="KW-0227">DNA damage</keyword>
<keyword evidence="5" id="KW-0347">Helicase</keyword>
<evidence type="ECO:0000256" key="2">
    <source>
        <dbReference type="ARBA" id="ARBA00022741"/>
    </source>
</evidence>
<keyword evidence="9" id="KW-0234">DNA repair</keyword>
<evidence type="ECO:0000256" key="4">
    <source>
        <dbReference type="ARBA" id="ARBA00022801"/>
    </source>
</evidence>
<comment type="caution">
    <text evidence="12">The sequence shown here is derived from an EMBL/GenBank/DDBJ whole genome shotgun (WGS) entry which is preliminary data.</text>
</comment>
<evidence type="ECO:0000256" key="1">
    <source>
        <dbReference type="ARBA" id="ARBA00022722"/>
    </source>
</evidence>
<dbReference type="GO" id="GO:0005524">
    <property type="term" value="F:ATP binding"/>
    <property type="evidence" value="ECO:0007669"/>
    <property type="project" value="UniProtKB-KW"/>
</dbReference>
<evidence type="ECO:0000256" key="5">
    <source>
        <dbReference type="ARBA" id="ARBA00022806"/>
    </source>
</evidence>
<dbReference type="InterPro" id="IPR027417">
    <property type="entry name" value="P-loop_NTPase"/>
</dbReference>